<dbReference type="InterPro" id="IPR028037">
    <property type="entry name" value="Antitoxin_Rv0909/MT0933"/>
</dbReference>
<gene>
    <name evidence="2" type="ORF">SaccyDRAFT_4831</name>
</gene>
<feature type="compositionally biased region" description="Basic and acidic residues" evidence="1">
    <location>
        <begin position="7"/>
        <end position="20"/>
    </location>
</feature>
<evidence type="ECO:0008006" key="4">
    <source>
        <dbReference type="Google" id="ProtNLM"/>
    </source>
</evidence>
<evidence type="ECO:0000313" key="2">
    <source>
        <dbReference type="EMBL" id="EHR63634.1"/>
    </source>
</evidence>
<dbReference type="HOGENOM" id="CLU_148727_2_1_11"/>
<dbReference type="eggNOG" id="ENOG5033D21">
    <property type="taxonomic scope" value="Bacteria"/>
</dbReference>
<feature type="region of interest" description="Disordered" evidence="1">
    <location>
        <begin position="1"/>
        <end position="20"/>
    </location>
</feature>
<dbReference type="EMBL" id="CM001440">
    <property type="protein sequence ID" value="EHR63634.1"/>
    <property type="molecule type" value="Genomic_DNA"/>
</dbReference>
<feature type="compositionally biased region" description="Gly residues" evidence="1">
    <location>
        <begin position="60"/>
        <end position="69"/>
    </location>
</feature>
<evidence type="ECO:0000313" key="3">
    <source>
        <dbReference type="Proteomes" id="UP000002791"/>
    </source>
</evidence>
<evidence type="ECO:0000256" key="1">
    <source>
        <dbReference type="SAM" id="MobiDB-lite"/>
    </source>
</evidence>
<feature type="region of interest" description="Disordered" evidence="1">
    <location>
        <begin position="56"/>
        <end position="79"/>
    </location>
</feature>
<dbReference type="AlphaFoldDB" id="H5XM83"/>
<dbReference type="Proteomes" id="UP000002791">
    <property type="component" value="Chromosome"/>
</dbReference>
<protein>
    <recommendedName>
        <fullName evidence="4">MT0933-like antitoxin protein</fullName>
    </recommendedName>
</protein>
<dbReference type="Pfam" id="PF14013">
    <property type="entry name" value="MT0933_antitox"/>
    <property type="match status" value="1"/>
</dbReference>
<reference evidence="2 3" key="1">
    <citation type="submission" date="2011-11" db="EMBL/GenBank/DDBJ databases">
        <title>The Noncontiguous Finished sequence of Saccharomonospora cyanea NA-134.</title>
        <authorList>
            <consortium name="US DOE Joint Genome Institute"/>
            <person name="Lucas S."/>
            <person name="Han J."/>
            <person name="Lapidus A."/>
            <person name="Cheng J.-F."/>
            <person name="Goodwin L."/>
            <person name="Pitluck S."/>
            <person name="Peters L."/>
            <person name="Ovchinnikova G."/>
            <person name="Lu M."/>
            <person name="Detter J.C."/>
            <person name="Han C."/>
            <person name="Tapia R."/>
            <person name="Land M."/>
            <person name="Hauser L."/>
            <person name="Kyrpides N."/>
            <person name="Ivanova N."/>
            <person name="Pagani I."/>
            <person name="Brambilla E.-M."/>
            <person name="Klenk H.-P."/>
            <person name="Woyke T."/>
        </authorList>
    </citation>
    <scope>NUCLEOTIDE SEQUENCE [LARGE SCALE GENOMIC DNA]</scope>
    <source>
        <strain evidence="2 3">NA-134</strain>
    </source>
</reference>
<proteinExistence type="predicted"/>
<feature type="compositionally biased region" description="Pro residues" evidence="1">
    <location>
        <begin position="70"/>
        <end position="79"/>
    </location>
</feature>
<keyword evidence="3" id="KW-1185">Reference proteome</keyword>
<name>H5XM83_9PSEU</name>
<accession>H5XM83</accession>
<dbReference type="RefSeq" id="WP_005460041.1">
    <property type="nucleotide sequence ID" value="NZ_CM001440.1"/>
</dbReference>
<organism evidence="2 3">
    <name type="scientific">Saccharomonospora cyanea NA-134</name>
    <dbReference type="NCBI Taxonomy" id="882082"/>
    <lineage>
        <taxon>Bacteria</taxon>
        <taxon>Bacillati</taxon>
        <taxon>Actinomycetota</taxon>
        <taxon>Actinomycetes</taxon>
        <taxon>Pseudonocardiales</taxon>
        <taxon>Pseudonocardiaceae</taxon>
        <taxon>Saccharomonospora</taxon>
    </lineage>
</organism>
<dbReference type="OrthoDB" id="3579262at2"/>
<sequence length="79" mass="8363">MGINFNELKHKAQDALTKNSDKIEQGLDKASGMAKSRFGKQSSKIDTATEKAKKFLHKNTGGGDTGQPGGQPPPSGPRP</sequence>
<dbReference type="STRING" id="882082.SaccyDRAFT_4831"/>